<accession>A0A3D5QE21</accession>
<comment type="cofactor">
    <cofactor evidence="1">
        <name>Zn(2+)</name>
        <dbReference type="ChEBI" id="CHEBI:29105"/>
    </cofactor>
</comment>
<evidence type="ECO:0000256" key="2">
    <source>
        <dbReference type="ARBA" id="ARBA00022723"/>
    </source>
</evidence>
<dbReference type="Proteomes" id="UP000262325">
    <property type="component" value="Unassembled WGS sequence"/>
</dbReference>
<organism evidence="6 7">
    <name type="scientific">Flexistipes sinusarabici</name>
    <dbReference type="NCBI Taxonomy" id="2352"/>
    <lineage>
        <taxon>Bacteria</taxon>
        <taxon>Pseudomonadati</taxon>
        <taxon>Deferribacterota</taxon>
        <taxon>Deferribacteres</taxon>
        <taxon>Deferribacterales</taxon>
        <taxon>Flexistipitaceae</taxon>
        <taxon>Flexistipes</taxon>
    </lineage>
</organism>
<evidence type="ECO:0000259" key="5">
    <source>
        <dbReference type="SMART" id="SM00849"/>
    </source>
</evidence>
<dbReference type="SUPFAM" id="SSF56281">
    <property type="entry name" value="Metallo-hydrolase/oxidoreductase"/>
    <property type="match status" value="1"/>
</dbReference>
<evidence type="ECO:0000313" key="7">
    <source>
        <dbReference type="Proteomes" id="UP000262325"/>
    </source>
</evidence>
<dbReference type="PANTHER" id="PTHR46233">
    <property type="entry name" value="HYDROXYACYLGLUTATHIONE HYDROLASE GLOC"/>
    <property type="match status" value="1"/>
</dbReference>
<gene>
    <name evidence="6" type="ORF">DHM44_10545</name>
</gene>
<evidence type="ECO:0000256" key="4">
    <source>
        <dbReference type="ARBA" id="ARBA00022833"/>
    </source>
</evidence>
<dbReference type="GO" id="GO:0016787">
    <property type="term" value="F:hydrolase activity"/>
    <property type="evidence" value="ECO:0007669"/>
    <property type="project" value="UniProtKB-KW"/>
</dbReference>
<protein>
    <submittedName>
        <fullName evidence="6">MBL fold hydrolase</fullName>
    </submittedName>
</protein>
<dbReference type="AlphaFoldDB" id="A0A3D5QE21"/>
<keyword evidence="2" id="KW-0479">Metal-binding</keyword>
<dbReference type="InterPro" id="IPR001279">
    <property type="entry name" value="Metallo-B-lactamas"/>
</dbReference>
<keyword evidence="4" id="KW-0862">Zinc</keyword>
<evidence type="ECO:0000256" key="3">
    <source>
        <dbReference type="ARBA" id="ARBA00022801"/>
    </source>
</evidence>
<evidence type="ECO:0000313" key="6">
    <source>
        <dbReference type="EMBL" id="HCW94105.1"/>
    </source>
</evidence>
<name>A0A3D5QE21_FLESI</name>
<dbReference type="SMART" id="SM00849">
    <property type="entry name" value="Lactamase_B"/>
    <property type="match status" value="1"/>
</dbReference>
<dbReference type="GO" id="GO:0046872">
    <property type="term" value="F:metal ion binding"/>
    <property type="evidence" value="ECO:0007669"/>
    <property type="project" value="UniProtKB-KW"/>
</dbReference>
<dbReference type="Gene3D" id="3.60.15.10">
    <property type="entry name" value="Ribonuclease Z/Hydroxyacylglutathione hydrolase-like"/>
    <property type="match status" value="1"/>
</dbReference>
<dbReference type="EMBL" id="DPPF01000224">
    <property type="protein sequence ID" value="HCW94105.1"/>
    <property type="molecule type" value="Genomic_DNA"/>
</dbReference>
<dbReference type="Pfam" id="PF00753">
    <property type="entry name" value="Lactamase_B"/>
    <property type="match status" value="1"/>
</dbReference>
<evidence type="ECO:0000256" key="1">
    <source>
        <dbReference type="ARBA" id="ARBA00001947"/>
    </source>
</evidence>
<dbReference type="CDD" id="cd06262">
    <property type="entry name" value="metallo-hydrolase-like_MBL-fold"/>
    <property type="match status" value="1"/>
</dbReference>
<dbReference type="PANTHER" id="PTHR46233:SF3">
    <property type="entry name" value="HYDROXYACYLGLUTATHIONE HYDROLASE GLOC"/>
    <property type="match status" value="1"/>
</dbReference>
<reference evidence="6 7" key="1">
    <citation type="journal article" date="2018" name="Nat. Biotechnol.">
        <title>A standardized bacterial taxonomy based on genome phylogeny substantially revises the tree of life.</title>
        <authorList>
            <person name="Parks D.H."/>
            <person name="Chuvochina M."/>
            <person name="Waite D.W."/>
            <person name="Rinke C."/>
            <person name="Skarshewski A."/>
            <person name="Chaumeil P.A."/>
            <person name="Hugenholtz P."/>
        </authorList>
    </citation>
    <scope>NUCLEOTIDE SEQUENCE [LARGE SCALE GENOMIC DNA]</scope>
    <source>
        <strain evidence="6">UBA8672</strain>
    </source>
</reference>
<dbReference type="InterPro" id="IPR036866">
    <property type="entry name" value="RibonucZ/Hydroxyglut_hydro"/>
</dbReference>
<proteinExistence type="predicted"/>
<dbReference type="InterPro" id="IPR051453">
    <property type="entry name" value="MBL_Glyoxalase_II"/>
</dbReference>
<sequence length="206" mass="23272">MDVNVIQVGPLMVNCYIVHDSENCLIIDPGDEPDKIINYIKNSGFKPLGIFNTHGHFDHIGAVKRLKEEFGIKFYIHESDVFLVKESASHGAFFGVMGVESPEIDEYVKDGDVFDFDGLSFKVIHTPGHSPGGVCYYFEREKTVFSGDTLFELSVGRTDFLYGDMDMLINSIKNKLFSLGDDITVYPGHGEKTNIRKERENNMFLK</sequence>
<keyword evidence="3 6" id="KW-0378">Hydrolase</keyword>
<feature type="domain" description="Metallo-beta-lactamase" evidence="5">
    <location>
        <begin position="12"/>
        <end position="189"/>
    </location>
</feature>
<comment type="caution">
    <text evidence="6">The sequence shown here is derived from an EMBL/GenBank/DDBJ whole genome shotgun (WGS) entry which is preliminary data.</text>
</comment>